<comment type="subcellular location">
    <subcellularLocation>
        <location evidence="4">Nucleus</location>
        <location evidence="4">Nucleolus</location>
    </subcellularLocation>
</comment>
<dbReference type="SUPFAM" id="SSF53335">
    <property type="entry name" value="S-adenosyl-L-methionine-dependent methyltransferases"/>
    <property type="match status" value="1"/>
</dbReference>
<dbReference type="SMR" id="A0A2H0ZWM6"/>
<reference evidence="7" key="3">
    <citation type="journal article" date="2017" name="Clin. Infect. Dis.">
        <title>Simultaneous emergence of multidrug-resistant Candida auris on 3 continents confirmed by whole-genome sequencing and epidemiological analyses.</title>
        <authorList>
            <person name="Lockhart S.R."/>
            <person name="Etienne K.A."/>
            <person name="Vallabhaneni S."/>
            <person name="Farooqi J."/>
            <person name="Chowdhary A."/>
            <person name="Govender N.P."/>
            <person name="Colombo A.L."/>
            <person name="Calvo B."/>
            <person name="Cuomo C.A."/>
            <person name="Desjardins C.A."/>
            <person name="Berkow E.L."/>
            <person name="Castanheira M."/>
            <person name="Magobo R.E."/>
            <person name="Jabeen K."/>
            <person name="Asghar R.J."/>
            <person name="Meis J.F."/>
            <person name="Jackson B."/>
            <person name="Chiller T."/>
            <person name="Litvintseva A.P."/>
        </authorList>
    </citation>
    <scope>NUCLEOTIDE SEQUENCE [LARGE SCALE GENOMIC DNA]</scope>
    <source>
        <strain evidence="7">B8441</strain>
    </source>
</reference>
<evidence type="ECO:0000256" key="4">
    <source>
        <dbReference type="HAMAP-Rule" id="MF_03044"/>
    </source>
</evidence>
<evidence type="ECO:0000256" key="3">
    <source>
        <dbReference type="ARBA" id="ARBA00022691"/>
    </source>
</evidence>
<reference evidence="6" key="2">
    <citation type="submission" date="2015-07" db="EMBL/GenBank/DDBJ databases">
        <title>Draft Genome of a commonly misdiagnosed multidrug resistant pathogen Candida auris.</title>
        <authorList>
            <person name="Alampalli S.V."/>
            <person name="Chatterjee S."/>
            <person name="Nageshan R.K."/>
            <person name="Joshi S."/>
            <person name="Thiruganasambandam S.C."/>
            <person name="Tatu U.S."/>
        </authorList>
    </citation>
    <scope>NUCLEOTIDE SEQUENCE [LARGE SCALE GENOMIC DNA]</scope>
    <source>
        <strain evidence="6">6684</strain>
    </source>
</reference>
<dbReference type="STRING" id="498019.A0A2H0ZWM6"/>
<evidence type="ECO:0000256" key="1">
    <source>
        <dbReference type="ARBA" id="ARBA00022603"/>
    </source>
</evidence>
<keyword evidence="2 4" id="KW-0808">Transferase</keyword>
<feature type="region of interest" description="Disordered" evidence="5">
    <location>
        <begin position="1"/>
        <end position="21"/>
    </location>
</feature>
<feature type="binding site" evidence="4">
    <location>
        <position position="146"/>
    </location>
    <ligand>
        <name>S-adenosyl-L-methionine</name>
        <dbReference type="ChEBI" id="CHEBI:59789"/>
    </ligand>
</feature>
<evidence type="ECO:0000256" key="5">
    <source>
        <dbReference type="SAM" id="MobiDB-lite"/>
    </source>
</evidence>
<dbReference type="HAMAP" id="MF_03044">
    <property type="entry name" value="BMT2"/>
    <property type="match status" value="1"/>
</dbReference>
<dbReference type="InterPro" id="IPR021867">
    <property type="entry name" value="Bmt2/SAMTOR"/>
</dbReference>
<dbReference type="EMBL" id="CP076755">
    <property type="protein sequence ID" value="QWW25771.1"/>
    <property type="molecule type" value="Genomic_DNA"/>
</dbReference>
<keyword evidence="4" id="KW-0539">Nucleus</keyword>
<keyword evidence="1 4" id="KW-0489">Methyltransferase</keyword>
<evidence type="ECO:0000256" key="2">
    <source>
        <dbReference type="ARBA" id="ARBA00022679"/>
    </source>
</evidence>
<dbReference type="VEuPathDB" id="FungiDB:CJJ09_005571"/>
<dbReference type="Pfam" id="PF11968">
    <property type="entry name" value="Bmt2"/>
    <property type="match status" value="1"/>
</dbReference>
<dbReference type="OMA" id="FHRTSKW"/>
<dbReference type="PANTHER" id="PTHR21008:SF1">
    <property type="entry name" value="25S RRNA (ADENINE(2142)-N(1))-METHYLTRANSFERASE"/>
    <property type="match status" value="1"/>
</dbReference>
<keyword evidence="3 4" id="KW-0949">S-adenosyl-L-methionine</keyword>
<gene>
    <name evidence="4" type="primary">BMT2</name>
    <name evidence="7" type="ORF">B9J08_002482</name>
    <name evidence="8" type="ORF">CA7LBN_004675</name>
    <name evidence="6" type="ORF">QG37_06120</name>
</gene>
<dbReference type="VEuPathDB" id="FungiDB:B9J08_002482"/>
<dbReference type="VEuPathDB" id="FungiDB:CJJ07_002428"/>
<name>A0A2H0ZWM6_CANAR</name>
<evidence type="ECO:0000313" key="6">
    <source>
        <dbReference type="EMBL" id="KND97711.1"/>
    </source>
</evidence>
<dbReference type="VEuPathDB" id="FungiDB:CJI97_002025"/>
<dbReference type="EMBL" id="PEKT02000006">
    <property type="protein sequence ID" value="PIS54703.1"/>
    <property type="molecule type" value="Genomic_DNA"/>
</dbReference>
<sequence>MLKRPRTITAAAKKQDKPKLKPQKARKIIRRFHVLQKNKAAILRILHLPESNYKSNLGKAYTEQYEQFKLTKKVELFRFDDSTPRDELAGILGRIDKEIELRGGLHIYQMASTMGQASERGGDSSKKLVEWYKELGRKATRSLEIGCLCPTNNISTSGLFGDVIRIDLNSQSPKILQQDFMERPLPESDDDKFNVISCSLVLNFVPTAEQRGQMLRRFTEFLLPPTSGNHSSVFMVLPLPCVANSRYMSRQLFLQIMGQLGFSVVKSHEANKVAYWLFDWSGKVNERISKMKKKEILTGASRNNFYISL</sequence>
<dbReference type="InterPro" id="IPR029063">
    <property type="entry name" value="SAM-dependent_MTases_sf"/>
</dbReference>
<proteinExistence type="inferred from homology"/>
<comment type="function">
    <text evidence="4">S-adenosyl-L-methionine-dependent methyltransferase that specifically methylates the N(1) position of an adenine present in helix 65 in 25S rRNA.</text>
</comment>
<comment type="similarity">
    <text evidence="4">Belongs to the BMT2 family.</text>
</comment>
<feature type="binding site" evidence="4">
    <location>
        <position position="167"/>
    </location>
    <ligand>
        <name>S-adenosyl-L-methionine</name>
        <dbReference type="ChEBI" id="CHEBI:59789"/>
    </ligand>
</feature>
<dbReference type="GO" id="GO:0016433">
    <property type="term" value="F:rRNA (adenine) methyltransferase activity"/>
    <property type="evidence" value="ECO:0007669"/>
    <property type="project" value="UniProtKB-UniRule"/>
</dbReference>
<dbReference type="EMBL" id="LGST01000041">
    <property type="protein sequence ID" value="KND97711.1"/>
    <property type="molecule type" value="Genomic_DNA"/>
</dbReference>
<dbReference type="Proteomes" id="UP000037122">
    <property type="component" value="Unassembled WGS sequence"/>
</dbReference>
<dbReference type="GO" id="GO:0005730">
    <property type="term" value="C:nucleolus"/>
    <property type="evidence" value="ECO:0007669"/>
    <property type="project" value="UniProtKB-SubCell"/>
</dbReference>
<evidence type="ECO:0000313" key="9">
    <source>
        <dbReference type="Proteomes" id="UP000037122"/>
    </source>
</evidence>
<evidence type="ECO:0000313" key="8">
    <source>
        <dbReference type="EMBL" id="QWW25771.1"/>
    </source>
</evidence>
<evidence type="ECO:0000313" key="7">
    <source>
        <dbReference type="EMBL" id="PIS54703.1"/>
    </source>
</evidence>
<dbReference type="AlphaFoldDB" id="A0A2H0ZWM6"/>
<dbReference type="VEuPathDB" id="FungiDB:QG37_06120"/>
<dbReference type="VEuPathDB" id="FungiDB:CJI96_0005036"/>
<reference evidence="7" key="4">
    <citation type="submission" date="2017-11" db="EMBL/GenBank/DDBJ databases">
        <title>Candida auris genome assembly and annotation.</title>
        <authorList>
            <person name="Munoz J.F."/>
            <person name="Gade L.G."/>
            <person name="Chow N.A."/>
            <person name="Litvintseva A.P."/>
            <person name="Loparev V.N."/>
            <person name="Cuomo C.A."/>
        </authorList>
    </citation>
    <scope>NUCLEOTIDE SEQUENCE</scope>
    <source>
        <strain evidence="7">B8441</strain>
    </source>
</reference>
<dbReference type="PANTHER" id="PTHR21008">
    <property type="entry name" value="S-ADENOSYLMETHIONINE SENSOR UPSTREAM OF MTORC1-RELATED"/>
    <property type="match status" value="1"/>
</dbReference>
<dbReference type="Proteomes" id="UP000825438">
    <property type="component" value="Chromosome VII"/>
</dbReference>
<reference evidence="9" key="1">
    <citation type="journal article" date="2015" name="BMC Genomics">
        <title>Draft genome of a commonly misdiagnosed multidrug resistant pathogen Candida auris.</title>
        <authorList>
            <person name="Chatterjee S."/>
            <person name="Alampalli S.V."/>
            <person name="Nageshan R.K."/>
            <person name="Chettiar S.T."/>
            <person name="Joshi S."/>
            <person name="Tatu U.S."/>
        </authorList>
    </citation>
    <scope>NUCLEOTIDE SEQUENCE [LARGE SCALE GENOMIC DNA]</scope>
    <source>
        <strain evidence="9">6684</strain>
    </source>
</reference>
<accession>A0A2H0ZWM6</accession>
<organism evidence="7">
    <name type="scientific">Candidozyma auris</name>
    <name type="common">Yeast</name>
    <name type="synonym">Candida auris</name>
    <dbReference type="NCBI Taxonomy" id="498019"/>
    <lineage>
        <taxon>Eukaryota</taxon>
        <taxon>Fungi</taxon>
        <taxon>Dikarya</taxon>
        <taxon>Ascomycota</taxon>
        <taxon>Saccharomycotina</taxon>
        <taxon>Pichiomycetes</taxon>
        <taxon>Metschnikowiaceae</taxon>
        <taxon>Candidozyma</taxon>
    </lineage>
</organism>
<protein>
    <recommendedName>
        <fullName evidence="4">25S rRNA adenine-N(1) methyltransferase</fullName>
        <ecNumber evidence="4">2.1.1.-</ecNumber>
    </recommendedName>
</protein>
<reference evidence="8" key="5">
    <citation type="submission" date="2021-06" db="EMBL/GenBank/DDBJ databases">
        <title>Candida auris outbreak in lebanese hospital.</title>
        <authorList>
            <person name="Finianos M."/>
        </authorList>
    </citation>
    <scope>NUCLEOTIDE SEQUENCE</scope>
    <source>
        <strain evidence="8">CA7LBN</strain>
    </source>
</reference>
<accession>A0A0L0NU57</accession>
<dbReference type="EC" id="2.1.1.-" evidence="4"/>